<dbReference type="Proteomes" id="UP000254236">
    <property type="component" value="Chromosome"/>
</dbReference>
<evidence type="ECO:0000256" key="1">
    <source>
        <dbReference type="ARBA" id="ARBA00008520"/>
    </source>
</evidence>
<dbReference type="GO" id="GO:0042956">
    <property type="term" value="P:maltodextrin transmembrane transport"/>
    <property type="evidence" value="ECO:0007669"/>
    <property type="project" value="TreeGrafter"/>
</dbReference>
<proteinExistence type="inferred from homology"/>
<protein>
    <submittedName>
        <fullName evidence="5">Extracellular solute-binding protein</fullName>
    </submittedName>
</protein>
<dbReference type="OrthoDB" id="9780991at2"/>
<reference evidence="4 6" key="1">
    <citation type="submission" date="2018-07" db="EMBL/GenBank/DDBJ databases">
        <title>Brachybacterium saurashtrense DSM 23186 genome sequence.</title>
        <authorList>
            <person name="Guo L."/>
        </authorList>
    </citation>
    <scope>NUCLEOTIDE SEQUENCE [LARGE SCALE GENOMIC DNA]</scope>
    <source>
        <strain evidence="4 6">DSM 23186</strain>
    </source>
</reference>
<evidence type="ECO:0000256" key="2">
    <source>
        <dbReference type="ARBA" id="ARBA00022448"/>
    </source>
</evidence>
<dbReference type="PANTHER" id="PTHR30061">
    <property type="entry name" value="MALTOSE-BINDING PERIPLASMIC PROTEIN"/>
    <property type="match status" value="1"/>
</dbReference>
<evidence type="ECO:0000313" key="5">
    <source>
        <dbReference type="EMBL" id="RRR22734.1"/>
    </source>
</evidence>
<evidence type="ECO:0000313" key="4">
    <source>
        <dbReference type="EMBL" id="AXK47308.1"/>
    </source>
</evidence>
<evidence type="ECO:0000256" key="3">
    <source>
        <dbReference type="ARBA" id="ARBA00022729"/>
    </source>
</evidence>
<keyword evidence="2" id="KW-0813">Transport</keyword>
<gene>
    <name evidence="4" type="ORF">DWV08_14505</name>
    <name evidence="5" type="ORF">DXU92_09120</name>
</gene>
<dbReference type="GO" id="GO:0015768">
    <property type="term" value="P:maltose transport"/>
    <property type="evidence" value="ECO:0007669"/>
    <property type="project" value="TreeGrafter"/>
</dbReference>
<dbReference type="EMBL" id="CP031356">
    <property type="protein sequence ID" value="AXK47308.1"/>
    <property type="molecule type" value="Genomic_DNA"/>
</dbReference>
<accession>A0A345YTQ6</accession>
<dbReference type="SUPFAM" id="SSF53850">
    <property type="entry name" value="Periplasmic binding protein-like II"/>
    <property type="match status" value="1"/>
</dbReference>
<dbReference type="KEGG" id="bsau:DWV08_14505"/>
<dbReference type="GO" id="GO:0055052">
    <property type="term" value="C:ATP-binding cassette (ABC) transporter complex, substrate-binding subunit-containing"/>
    <property type="evidence" value="ECO:0007669"/>
    <property type="project" value="TreeGrafter"/>
</dbReference>
<dbReference type="EMBL" id="QSWH01000004">
    <property type="protein sequence ID" value="RRR22734.1"/>
    <property type="molecule type" value="Genomic_DNA"/>
</dbReference>
<organism evidence="5 7">
    <name type="scientific">Brachybacterium saurashtrense</name>
    <dbReference type="NCBI Taxonomy" id="556288"/>
    <lineage>
        <taxon>Bacteria</taxon>
        <taxon>Bacillati</taxon>
        <taxon>Actinomycetota</taxon>
        <taxon>Actinomycetes</taxon>
        <taxon>Micrococcales</taxon>
        <taxon>Dermabacteraceae</taxon>
        <taxon>Brachybacterium</taxon>
    </lineage>
</organism>
<sequence>MYTWISNENDRAQWQAFVDAAKEVDPEFELTLEGPSFEDYWTKVKTRMSSNDAPSLLTTQAARAQELDALLAPLDDLAESAGIDLGQYNEAMIGGMTVDGTVRAIPYDAEPMVLFYNKALFTDADLELPGLSYTMDQFLDNASALTSGDAYGLAISAGLVHLGMSIGFANGGSPVTDGALSLTDPKIVEGLQFSFDLVTEHEVAEAPAAVDSEPAAQQALMNGDVAMYVDGPWMYQAYADALGEDLGVAIIPSESGEARGLIQGSGFGIASNAKDPEAAFASVMAITTPEVIGSVANARGTFPSIASEEQQWAEGKAEDNVAAVTALAENGAPLITTPTWNEVGSQFSQFATDGFRGNRSAEEILGEIQAAIG</sequence>
<dbReference type="InterPro" id="IPR006059">
    <property type="entry name" value="SBP"/>
</dbReference>
<dbReference type="AlphaFoldDB" id="A0A345YTQ6"/>
<keyword evidence="6" id="KW-1185">Reference proteome</keyword>
<dbReference type="GO" id="GO:1901982">
    <property type="term" value="F:maltose binding"/>
    <property type="evidence" value="ECO:0007669"/>
    <property type="project" value="TreeGrafter"/>
</dbReference>
<dbReference type="Gene3D" id="3.40.190.10">
    <property type="entry name" value="Periplasmic binding protein-like II"/>
    <property type="match status" value="1"/>
</dbReference>
<evidence type="ECO:0000313" key="6">
    <source>
        <dbReference type="Proteomes" id="UP000254236"/>
    </source>
</evidence>
<dbReference type="Pfam" id="PF13416">
    <property type="entry name" value="SBP_bac_8"/>
    <property type="match status" value="1"/>
</dbReference>
<keyword evidence="3" id="KW-0732">Signal</keyword>
<name>A0A345YTQ6_9MICO</name>
<evidence type="ECO:0000313" key="7">
    <source>
        <dbReference type="Proteomes" id="UP000282185"/>
    </source>
</evidence>
<dbReference type="PANTHER" id="PTHR30061:SF50">
    <property type="entry name" value="MALTOSE_MALTODEXTRIN-BINDING PERIPLASMIC PROTEIN"/>
    <property type="match status" value="1"/>
</dbReference>
<dbReference type="Proteomes" id="UP000282185">
    <property type="component" value="Unassembled WGS sequence"/>
</dbReference>
<reference evidence="5 7" key="2">
    <citation type="submission" date="2018-08" db="EMBL/GenBank/DDBJ databases">
        <title>Brachybacterium saurashtrense DSM 23186.</title>
        <authorList>
            <person name="Li Y."/>
        </authorList>
    </citation>
    <scope>NUCLEOTIDE SEQUENCE [LARGE SCALE GENOMIC DNA]</scope>
    <source>
        <strain evidence="5 7">DSM 23186</strain>
    </source>
</reference>
<comment type="similarity">
    <text evidence="1">Belongs to the bacterial solute-binding protein 1 family.</text>
</comment>